<dbReference type="GO" id="GO:0016747">
    <property type="term" value="F:acyltransferase activity, transferring groups other than amino-acyl groups"/>
    <property type="evidence" value="ECO:0007669"/>
    <property type="project" value="InterPro"/>
</dbReference>
<keyword evidence="2" id="KW-0012">Acyltransferase</keyword>
<dbReference type="Pfam" id="PF00583">
    <property type="entry name" value="Acetyltransf_1"/>
    <property type="match status" value="1"/>
</dbReference>
<dbReference type="InterPro" id="IPR000182">
    <property type="entry name" value="GNAT_dom"/>
</dbReference>
<gene>
    <name evidence="2" type="ORF">AB3N04_05200</name>
</gene>
<dbReference type="InterPro" id="IPR016181">
    <property type="entry name" value="Acyl_CoA_acyltransferase"/>
</dbReference>
<evidence type="ECO:0000259" key="1">
    <source>
        <dbReference type="PROSITE" id="PS51186"/>
    </source>
</evidence>
<dbReference type="CDD" id="cd04301">
    <property type="entry name" value="NAT_SF"/>
    <property type="match status" value="1"/>
</dbReference>
<reference evidence="2" key="1">
    <citation type="submission" date="2024-07" db="EMBL/GenBank/DDBJ databases">
        <title>Identification and characteristics of an arsenic-resistant bacterial isolate, which belongs to a novel species.</title>
        <authorList>
            <person name="Juszczyk A."/>
            <person name="Kowalczyk A."/>
            <person name="Was K."/>
            <person name="Kosowicz W."/>
            <person name="Budzyn A."/>
            <person name="Latowski D."/>
        </authorList>
    </citation>
    <scope>NUCLEOTIDE SEQUENCE</scope>
    <source>
        <strain evidence="2">As8PL</strain>
    </source>
</reference>
<proteinExistence type="predicted"/>
<sequence>MEIRLAGKEDLEGVVLLLNEVTLDLQKRGILQWEYPWDEKALFKQQQSESLYVVVGDEEIIGTFCLSEIDSINDLVVDKGSKYLAQLAIIPAFQGRNVGSSITKFAFDVAEKVNKSLYLDCWAGNGKLRAFYTKNGLTCLGNFKEADYFISVFRYN</sequence>
<dbReference type="SUPFAM" id="SSF55729">
    <property type="entry name" value="Acyl-CoA N-acyltransferases (Nat)"/>
    <property type="match status" value="1"/>
</dbReference>
<dbReference type="Gene3D" id="3.40.630.30">
    <property type="match status" value="1"/>
</dbReference>
<dbReference type="RefSeq" id="WP_368505046.1">
    <property type="nucleotide sequence ID" value="NZ_CP162551.1"/>
</dbReference>
<dbReference type="EMBL" id="CP162551">
    <property type="protein sequence ID" value="XDI37718.1"/>
    <property type="molecule type" value="Genomic_DNA"/>
</dbReference>
<organism evidence="2">
    <name type="scientific">Alkalihalophilus sp. As8PL</name>
    <dbReference type="NCBI Taxonomy" id="3237103"/>
    <lineage>
        <taxon>Bacteria</taxon>
        <taxon>Bacillati</taxon>
        <taxon>Bacillota</taxon>
        <taxon>Bacilli</taxon>
        <taxon>Bacillales</taxon>
        <taxon>Bacillaceae</taxon>
        <taxon>Alkalihalophilus</taxon>
    </lineage>
</organism>
<accession>A0AB39BVV3</accession>
<evidence type="ECO:0000313" key="2">
    <source>
        <dbReference type="EMBL" id="XDI37718.1"/>
    </source>
</evidence>
<dbReference type="PROSITE" id="PS51186">
    <property type="entry name" value="GNAT"/>
    <property type="match status" value="1"/>
</dbReference>
<feature type="domain" description="N-acetyltransferase" evidence="1">
    <location>
        <begin position="1"/>
        <end position="156"/>
    </location>
</feature>
<dbReference type="AlphaFoldDB" id="A0AB39BVV3"/>
<dbReference type="EC" id="2.3.1.-" evidence="2"/>
<keyword evidence="2" id="KW-0808">Transferase</keyword>
<protein>
    <submittedName>
        <fullName evidence="2">GNAT family N-acetyltransferase</fullName>
        <ecNumber evidence="2">2.3.1.-</ecNumber>
    </submittedName>
</protein>
<name>A0AB39BVV3_9BACI</name>